<accession>A0A9X1INS2</accession>
<gene>
    <name evidence="2" type="ORF">LG368_11605</name>
</gene>
<name>A0A9X1INS2_9GAMM</name>
<evidence type="ECO:0000313" key="3">
    <source>
        <dbReference type="Proteomes" id="UP001139095"/>
    </source>
</evidence>
<comment type="caution">
    <text evidence="2">The sequence shown here is derived from an EMBL/GenBank/DDBJ whole genome shotgun (WGS) entry which is preliminary data.</text>
</comment>
<proteinExistence type="predicted"/>
<evidence type="ECO:0000256" key="1">
    <source>
        <dbReference type="SAM" id="Phobius"/>
    </source>
</evidence>
<dbReference type="Proteomes" id="UP001139095">
    <property type="component" value="Unassembled WGS sequence"/>
</dbReference>
<protein>
    <submittedName>
        <fullName evidence="2">Uncharacterized protein</fullName>
    </submittedName>
</protein>
<sequence length="45" mass="5209">MDIETIVLLILSTMLLVKVVYLTFFKPSSGRHKSSQVAYSRQRHD</sequence>
<keyword evidence="1" id="KW-0812">Transmembrane</keyword>
<dbReference type="EMBL" id="JAJATW010000018">
    <property type="protein sequence ID" value="MCB5162540.1"/>
    <property type="molecule type" value="Genomic_DNA"/>
</dbReference>
<keyword evidence="1" id="KW-0472">Membrane</keyword>
<keyword evidence="1" id="KW-1133">Transmembrane helix</keyword>
<evidence type="ECO:0000313" key="2">
    <source>
        <dbReference type="EMBL" id="MCB5162540.1"/>
    </source>
</evidence>
<dbReference type="AlphaFoldDB" id="A0A9X1INS2"/>
<reference evidence="2" key="1">
    <citation type="submission" date="2021-10" db="EMBL/GenBank/DDBJ databases">
        <title>Marinomonas pontica sp. nov., isolated from the Black Sea.</title>
        <authorList>
            <person name="Zhao L.-H."/>
            <person name="Xue J.-H."/>
        </authorList>
    </citation>
    <scope>NUCLEOTIDE SEQUENCE</scope>
    <source>
        <strain evidence="2">E8</strain>
    </source>
</reference>
<keyword evidence="3" id="KW-1185">Reference proteome</keyword>
<feature type="transmembrane region" description="Helical" evidence="1">
    <location>
        <begin position="6"/>
        <end position="25"/>
    </location>
</feature>
<organism evidence="2 3">
    <name type="scientific">Marinomonas algarum</name>
    <dbReference type="NCBI Taxonomy" id="2883105"/>
    <lineage>
        <taxon>Bacteria</taxon>
        <taxon>Pseudomonadati</taxon>
        <taxon>Pseudomonadota</taxon>
        <taxon>Gammaproteobacteria</taxon>
        <taxon>Oceanospirillales</taxon>
        <taxon>Oceanospirillaceae</taxon>
        <taxon>Marinomonas</taxon>
    </lineage>
</organism>